<evidence type="ECO:0000313" key="3">
    <source>
        <dbReference type="EMBL" id="GLI57556.1"/>
    </source>
</evidence>
<proteinExistence type="predicted"/>
<evidence type="ECO:0000259" key="1">
    <source>
        <dbReference type="Pfam" id="PF01609"/>
    </source>
</evidence>
<evidence type="ECO:0000313" key="4">
    <source>
        <dbReference type="Proteomes" id="UP001144471"/>
    </source>
</evidence>
<dbReference type="GO" id="GO:0004803">
    <property type="term" value="F:transposase activity"/>
    <property type="evidence" value="ECO:0007669"/>
    <property type="project" value="InterPro"/>
</dbReference>
<keyword evidence="4" id="KW-1185">Reference proteome</keyword>
<organism evidence="3 4">
    <name type="scientific">Propionigenium maris DSM 9537</name>
    <dbReference type="NCBI Taxonomy" id="1123000"/>
    <lineage>
        <taxon>Bacteria</taxon>
        <taxon>Fusobacteriati</taxon>
        <taxon>Fusobacteriota</taxon>
        <taxon>Fusobacteriia</taxon>
        <taxon>Fusobacteriales</taxon>
        <taxon>Fusobacteriaceae</taxon>
        <taxon>Propionigenium</taxon>
    </lineage>
</organism>
<dbReference type="InterPro" id="IPR002559">
    <property type="entry name" value="Transposase_11"/>
</dbReference>
<name>A0A9W6LNN7_9FUSO</name>
<comment type="caution">
    <text evidence="3">The sequence shown here is derived from an EMBL/GenBank/DDBJ whole genome shotgun (WGS) entry which is preliminary data.</text>
</comment>
<feature type="domain" description="Transposase IS4-like" evidence="1">
    <location>
        <begin position="115"/>
        <end position="289"/>
    </location>
</feature>
<reference evidence="3" key="1">
    <citation type="submission" date="2022-12" db="EMBL/GenBank/DDBJ databases">
        <title>Reference genome sequencing for broad-spectrum identification of bacterial and archaeal isolates by mass spectrometry.</title>
        <authorList>
            <person name="Sekiguchi Y."/>
            <person name="Tourlousse D.M."/>
        </authorList>
    </citation>
    <scope>NUCLEOTIDE SEQUENCE</scope>
    <source>
        <strain evidence="3">10succ1</strain>
    </source>
</reference>
<dbReference type="Pfam" id="PF05598">
    <property type="entry name" value="DUF772"/>
    <property type="match status" value="1"/>
</dbReference>
<gene>
    <name evidence="3" type="ORF">PM10SUCC1_30700</name>
</gene>
<sequence>MYIPQTVIKSNLLYKIIQILKANFPELFKGNTLGRPSKYNLGKILALMIYQARSSNLSFRKIVSSLKEDVLSLKILGFKTVPDFTVIFKSYTKYLKNNMKIYLQKIGSQIDNEINIFYLDSSSLVTSKLDTEAKFGKSTRLGWYCGYKLHLVCNSKGIPIDFNIATANIHDSRCEALLKSLSRIKPGAEVIADKGYNVSRLLRYSPDLDIHLVCPLNKRKAKTIELEKIKDPLRKDNYSYLLSKEGKKKYAKRWEVERLFGNLKENYSIDNHRVRGLNRKKFNVGLKILLFSIEKAIAALKIIQCFCNSLIFKL</sequence>
<dbReference type="RefSeq" id="WP_281837218.1">
    <property type="nucleotide sequence ID" value="NZ_BSDY01000020.1"/>
</dbReference>
<dbReference type="PANTHER" id="PTHR33408:SF2">
    <property type="entry name" value="TRANSPOSASE DDE DOMAIN-CONTAINING PROTEIN"/>
    <property type="match status" value="1"/>
</dbReference>
<dbReference type="GO" id="GO:0006313">
    <property type="term" value="P:DNA transposition"/>
    <property type="evidence" value="ECO:0007669"/>
    <property type="project" value="InterPro"/>
</dbReference>
<dbReference type="Pfam" id="PF01609">
    <property type="entry name" value="DDE_Tnp_1"/>
    <property type="match status" value="1"/>
</dbReference>
<dbReference type="InterPro" id="IPR012337">
    <property type="entry name" value="RNaseH-like_sf"/>
</dbReference>
<dbReference type="PANTHER" id="PTHR33408">
    <property type="entry name" value="TRANSPOSASE"/>
    <property type="match status" value="1"/>
</dbReference>
<feature type="domain" description="Transposase InsH N-terminal" evidence="2">
    <location>
        <begin position="10"/>
        <end position="89"/>
    </location>
</feature>
<evidence type="ECO:0000259" key="2">
    <source>
        <dbReference type="Pfam" id="PF05598"/>
    </source>
</evidence>
<dbReference type="EMBL" id="BSDY01000020">
    <property type="protein sequence ID" value="GLI57556.1"/>
    <property type="molecule type" value="Genomic_DNA"/>
</dbReference>
<dbReference type="Proteomes" id="UP001144471">
    <property type="component" value="Unassembled WGS sequence"/>
</dbReference>
<evidence type="ECO:0008006" key="5">
    <source>
        <dbReference type="Google" id="ProtNLM"/>
    </source>
</evidence>
<accession>A0A9W6LNN7</accession>
<protein>
    <recommendedName>
        <fullName evidence="5">Transposase DDE domain-containing protein</fullName>
    </recommendedName>
</protein>
<dbReference type="InterPro" id="IPR008490">
    <property type="entry name" value="Transposase_InsH_N"/>
</dbReference>
<dbReference type="GO" id="GO:0003677">
    <property type="term" value="F:DNA binding"/>
    <property type="evidence" value="ECO:0007669"/>
    <property type="project" value="InterPro"/>
</dbReference>
<dbReference type="AlphaFoldDB" id="A0A9W6LNN7"/>
<dbReference type="SUPFAM" id="SSF53098">
    <property type="entry name" value="Ribonuclease H-like"/>
    <property type="match status" value="1"/>
</dbReference>